<feature type="compositionally biased region" description="Basic and acidic residues" evidence="1">
    <location>
        <begin position="306"/>
        <end position="324"/>
    </location>
</feature>
<feature type="compositionally biased region" description="Polar residues" evidence="1">
    <location>
        <begin position="204"/>
        <end position="221"/>
    </location>
</feature>
<dbReference type="AlphaFoldDB" id="A0A9X0DD09"/>
<evidence type="ECO:0000256" key="1">
    <source>
        <dbReference type="SAM" id="MobiDB-lite"/>
    </source>
</evidence>
<feature type="compositionally biased region" description="Basic residues" evidence="1">
    <location>
        <begin position="8"/>
        <end position="17"/>
    </location>
</feature>
<feature type="compositionally biased region" description="Basic and acidic residues" evidence="1">
    <location>
        <begin position="244"/>
        <end position="254"/>
    </location>
</feature>
<proteinExistence type="predicted"/>
<dbReference type="OrthoDB" id="5977420at2759"/>
<gene>
    <name evidence="2" type="ORF">OS493_006523</name>
</gene>
<keyword evidence="3" id="KW-1185">Reference proteome</keyword>
<protein>
    <submittedName>
        <fullName evidence="2">Uncharacterized protein</fullName>
    </submittedName>
</protein>
<feature type="region of interest" description="Disordered" evidence="1">
    <location>
        <begin position="1"/>
        <end position="324"/>
    </location>
</feature>
<feature type="compositionally biased region" description="Polar residues" evidence="1">
    <location>
        <begin position="269"/>
        <end position="281"/>
    </location>
</feature>
<accession>A0A9X0DD09</accession>
<name>A0A9X0DD09_9CNID</name>
<dbReference type="EMBL" id="MU825398">
    <property type="protein sequence ID" value="KAJ7393539.1"/>
    <property type="molecule type" value="Genomic_DNA"/>
</dbReference>
<feature type="compositionally biased region" description="Polar residues" evidence="1">
    <location>
        <begin position="147"/>
        <end position="161"/>
    </location>
</feature>
<evidence type="ECO:0000313" key="3">
    <source>
        <dbReference type="Proteomes" id="UP001163046"/>
    </source>
</evidence>
<feature type="compositionally biased region" description="Polar residues" evidence="1">
    <location>
        <begin position="101"/>
        <end position="111"/>
    </location>
</feature>
<comment type="caution">
    <text evidence="2">The sequence shown here is derived from an EMBL/GenBank/DDBJ whole genome shotgun (WGS) entry which is preliminary data.</text>
</comment>
<feature type="compositionally biased region" description="Polar residues" evidence="1">
    <location>
        <begin position="174"/>
        <end position="191"/>
    </location>
</feature>
<reference evidence="2" key="1">
    <citation type="submission" date="2023-01" db="EMBL/GenBank/DDBJ databases">
        <title>Genome assembly of the deep-sea coral Lophelia pertusa.</title>
        <authorList>
            <person name="Herrera S."/>
            <person name="Cordes E."/>
        </authorList>
    </citation>
    <scope>NUCLEOTIDE SEQUENCE</scope>
    <source>
        <strain evidence="2">USNM1676648</strain>
        <tissue evidence="2">Polyp</tissue>
    </source>
</reference>
<dbReference type="Proteomes" id="UP001163046">
    <property type="component" value="Unassembled WGS sequence"/>
</dbReference>
<evidence type="ECO:0000313" key="2">
    <source>
        <dbReference type="EMBL" id="KAJ7393539.1"/>
    </source>
</evidence>
<organism evidence="2 3">
    <name type="scientific">Desmophyllum pertusum</name>
    <dbReference type="NCBI Taxonomy" id="174260"/>
    <lineage>
        <taxon>Eukaryota</taxon>
        <taxon>Metazoa</taxon>
        <taxon>Cnidaria</taxon>
        <taxon>Anthozoa</taxon>
        <taxon>Hexacorallia</taxon>
        <taxon>Scleractinia</taxon>
        <taxon>Caryophylliina</taxon>
        <taxon>Caryophylliidae</taxon>
        <taxon>Desmophyllum</taxon>
    </lineage>
</organism>
<sequence>MFLPTKKEKNKKQKKGKSFLSANAEKPVRRSSITPLSDDVGSRRNSATDVKIPQKSLAVQVEDGKGRRKSITKAAENDIRPATPKDTYSKGKKTTKAATLDNETNSVSPVNNEELDENEIGDFGKNRTKGTAGRAITPASGGDAESSGRNRTKINVKSATALNEHRSSPDAGQRESSGGNRTKINVKSATPLNEHRQSPDAGQRESSGGNRSNMNELTISHVNGVKNTIVGADDTKKKKKKPKADKVTKKKTVDSDDSATEEVMAAIPQSVTGLNVTQATPEIQRRPSVALEEKGSKAKKKKKRKDKEGKKRKTEDSGRRAKKT</sequence>